<dbReference type="Pfam" id="PF05685">
    <property type="entry name" value="Uma2"/>
    <property type="match status" value="1"/>
</dbReference>
<dbReference type="InterPro" id="IPR008538">
    <property type="entry name" value="Uma2"/>
</dbReference>
<comment type="caution">
    <text evidence="3">The sequence shown here is derived from an EMBL/GenBank/DDBJ whole genome shotgun (WGS) entry which is preliminary data.</text>
</comment>
<reference evidence="3 4" key="1">
    <citation type="submission" date="2024-09" db="EMBL/GenBank/DDBJ databases">
        <title>Floridaenema gen nov. (Aerosakkonemataceae, Aerosakkonematales ord. nov., Cyanobacteria) from benthic tropical and subtropical fresh waters, with the description of four new species.</title>
        <authorList>
            <person name="Moretto J.A."/>
            <person name="Berthold D.E."/>
            <person name="Lefler F.W."/>
            <person name="Huang I.-S."/>
            <person name="Laughinghouse H. IV."/>
        </authorList>
    </citation>
    <scope>NUCLEOTIDE SEQUENCE [LARGE SCALE GENOMIC DNA]</scope>
    <source>
        <strain evidence="3 4">BLCC-F167</strain>
    </source>
</reference>
<dbReference type="Gene3D" id="3.90.1570.10">
    <property type="entry name" value="tt1808, chain A"/>
    <property type="match status" value="1"/>
</dbReference>
<proteinExistence type="predicted"/>
<evidence type="ECO:0000256" key="1">
    <source>
        <dbReference type="SAM" id="MobiDB-lite"/>
    </source>
</evidence>
<keyword evidence="4" id="KW-1185">Reference proteome</keyword>
<dbReference type="GO" id="GO:0004519">
    <property type="term" value="F:endonuclease activity"/>
    <property type="evidence" value="ECO:0007669"/>
    <property type="project" value="UniProtKB-KW"/>
</dbReference>
<feature type="domain" description="Putative restriction endonuclease" evidence="2">
    <location>
        <begin position="36"/>
        <end position="154"/>
    </location>
</feature>
<feature type="region of interest" description="Disordered" evidence="1">
    <location>
        <begin position="1"/>
        <end position="20"/>
    </location>
</feature>
<evidence type="ECO:0000313" key="3">
    <source>
        <dbReference type="EMBL" id="MFB2834976.1"/>
    </source>
</evidence>
<dbReference type="EMBL" id="JBHFNT010000075">
    <property type="protein sequence ID" value="MFB2834976.1"/>
    <property type="molecule type" value="Genomic_DNA"/>
</dbReference>
<evidence type="ECO:0000313" key="4">
    <source>
        <dbReference type="Proteomes" id="UP001576780"/>
    </source>
</evidence>
<dbReference type="RefSeq" id="WP_413277404.1">
    <property type="nucleotide sequence ID" value="NZ_JBHFNT010000075.1"/>
</dbReference>
<keyword evidence="3" id="KW-0540">Nuclease</keyword>
<accession>A0ABV4WJN4</accession>
<dbReference type="PANTHER" id="PTHR33352">
    <property type="entry name" value="SLR1095 PROTEIN"/>
    <property type="match status" value="1"/>
</dbReference>
<evidence type="ECO:0000259" key="2">
    <source>
        <dbReference type="Pfam" id="PF05685"/>
    </source>
</evidence>
<name>A0ABV4WJN4_9CYAN</name>
<keyword evidence="3" id="KW-0378">Hydrolase</keyword>
<dbReference type="InterPro" id="IPR011335">
    <property type="entry name" value="Restrct_endonuc-II-like"/>
</dbReference>
<dbReference type="CDD" id="cd06260">
    <property type="entry name" value="DUF820-like"/>
    <property type="match status" value="1"/>
</dbReference>
<protein>
    <submittedName>
        <fullName evidence="3">Uma2 family endonuclease</fullName>
    </submittedName>
</protein>
<feature type="region of interest" description="Disordered" evidence="1">
    <location>
        <begin position="205"/>
        <end position="227"/>
    </location>
</feature>
<keyword evidence="3" id="KW-0255">Endonuclease</keyword>
<dbReference type="SUPFAM" id="SSF52980">
    <property type="entry name" value="Restriction endonuclease-like"/>
    <property type="match status" value="1"/>
</dbReference>
<feature type="compositionally biased region" description="Polar residues" evidence="1">
    <location>
        <begin position="1"/>
        <end position="10"/>
    </location>
</feature>
<dbReference type="InterPro" id="IPR012296">
    <property type="entry name" value="Nuclease_put_TT1808"/>
</dbReference>
<dbReference type="PANTHER" id="PTHR33352:SF2">
    <property type="entry name" value="SLL0995 PROTEIN"/>
    <property type="match status" value="1"/>
</dbReference>
<sequence>MVKQLPSDTTPAIIYPESDGQPMADNTKQFRWIVTIKENLELLFAEDANVFVAGDLLWYPVEGDNKTRQAPDTMVVFGRPKGDRGSYKQWEEDNIAPQVVFEILSPGNRLKAMAHKLKFYERYGVEEYYVYEPDDVELIGWVRFPQGSLRESQNQLELIDEMNGWISPRLGVRFEVTANNLEIFAPSGERFLTFVELGQLKEQEKQRAEQEKQRAEQEKQRADEAERQLEEERLKYQALQDLLRERGINLEEL</sequence>
<dbReference type="Proteomes" id="UP001576780">
    <property type="component" value="Unassembled WGS sequence"/>
</dbReference>
<organism evidence="3 4">
    <name type="scientific">Floridaenema evergladense BLCC-F167</name>
    <dbReference type="NCBI Taxonomy" id="3153639"/>
    <lineage>
        <taxon>Bacteria</taxon>
        <taxon>Bacillati</taxon>
        <taxon>Cyanobacteriota</taxon>
        <taxon>Cyanophyceae</taxon>
        <taxon>Oscillatoriophycideae</taxon>
        <taxon>Aerosakkonematales</taxon>
        <taxon>Aerosakkonemataceae</taxon>
        <taxon>Floridanema</taxon>
        <taxon>Floridanema evergladense</taxon>
    </lineage>
</organism>
<gene>
    <name evidence="3" type="ORF">ACE1CA_10630</name>
</gene>